<keyword evidence="9" id="KW-1185">Reference proteome</keyword>
<dbReference type="PANTHER" id="PTHR36837:SF5">
    <property type="entry name" value="POLY-3-HYDROXYBUTYRATE SYNTHASE"/>
    <property type="match status" value="1"/>
</dbReference>
<accession>A0ABU1DES9</accession>
<dbReference type="Pfam" id="PF07167">
    <property type="entry name" value="PhaC_N"/>
    <property type="match status" value="1"/>
</dbReference>
<evidence type="ECO:0000256" key="4">
    <source>
        <dbReference type="ARBA" id="ARBA00023315"/>
    </source>
</evidence>
<feature type="compositionally biased region" description="Low complexity" evidence="5">
    <location>
        <begin position="47"/>
        <end position="59"/>
    </location>
</feature>
<keyword evidence="3" id="KW-0808">Transferase</keyword>
<keyword evidence="2" id="KW-0963">Cytoplasm</keyword>
<protein>
    <submittedName>
        <fullName evidence="8">Class I poly(R)-hydroxyalkanoic acid synthase</fullName>
    </submittedName>
</protein>
<feature type="compositionally biased region" description="Basic residues" evidence="5">
    <location>
        <begin position="35"/>
        <end position="46"/>
    </location>
</feature>
<feature type="domain" description="Poly-beta-hydroxybutyrate polymerase N-terminal" evidence="7">
    <location>
        <begin position="288"/>
        <end position="460"/>
    </location>
</feature>
<dbReference type="InterPro" id="IPR010941">
    <property type="entry name" value="PhaC_N"/>
</dbReference>
<dbReference type="NCBIfam" id="TIGR01838">
    <property type="entry name" value="PHA_synth_I"/>
    <property type="match status" value="1"/>
</dbReference>
<dbReference type="EMBL" id="JADBEO010000014">
    <property type="protein sequence ID" value="MDR4306615.1"/>
    <property type="molecule type" value="Genomic_DNA"/>
</dbReference>
<dbReference type="PANTHER" id="PTHR36837">
    <property type="entry name" value="POLY(3-HYDROXYALKANOATE) POLYMERASE SUBUNIT PHAC"/>
    <property type="match status" value="1"/>
</dbReference>
<feature type="region of interest" description="Disordered" evidence="5">
    <location>
        <begin position="1"/>
        <end position="188"/>
    </location>
</feature>
<evidence type="ECO:0000259" key="7">
    <source>
        <dbReference type="Pfam" id="PF07167"/>
    </source>
</evidence>
<evidence type="ECO:0000259" key="6">
    <source>
        <dbReference type="Pfam" id="PF00561"/>
    </source>
</evidence>
<dbReference type="InterPro" id="IPR000073">
    <property type="entry name" value="AB_hydrolase_1"/>
</dbReference>
<name>A0ABU1DES9_9HYPH</name>
<feature type="domain" description="AB hydrolase-1" evidence="6">
    <location>
        <begin position="462"/>
        <end position="703"/>
    </location>
</feature>
<sequence>MGRSALRRTPDSDLSGPEFAKSEADPADSGAVGAKKPRSTNKRRTSKPSATAKPAAKAPAKPEKKAAVQSTRSKARTAGAKSGEVGAQTAKPSAKAKPARSESKTSGPKAAEPAAPRTARAAGKPAAPMAPKRGAKPAARPAHAKAAPSAKAVDAPAQARSPRPATAADRAPDAGASAPPRDDASINPFLSPEVEAFAGNMARLWEAGGKAMAAYIGPRERGEKKVGGAEIVEIAKTLGQVVEKWASDPDRVLSAQRDFAAGFVELWAGTLKRLSGEAATPVIPPDPKDGRFKDPEWTEHPVFDFLRQAYLHSAKLANRVVDDVEDLDPRLRHKASFYVKLLSNAVSPSNFLPTNPELIRETIASKGENLVRGMTMLAEDIAAGRGDLRIRQTDGSGFEVGKNLATTAGKVVFRNEVFELIQYAPATDLVRTRPVLIVPPWINKFYVLDLTPEKSMIRWMVEQGLTVFCISWVNPDARHAHMSFDSYMRDGIMKAVDVARDVCGTDSVDTIGYCVGGTLLAVTIAYMAQTGDERIASATLMATQVDFTYAGDLKVFADEEQIQAVEAKMAEQGYLEGAGMANAFNLIRSNDMIFPYLVNNYLKGKAPFPFDLLYWNSDATRMPAANHSFYLRSCYLNNELARGRMEIAGQKLDLAKVAIPVYELATREDHIAPPKSVYLGAQLFGGPVRFVLAGSGHIAGVVNPPAKMKYHYRVGGEPKGELQHWLDRSEEKPGSWWPDWRAWIASLDATMVPARMPGEGKYEALCDAPGTYVKIRS</sequence>
<evidence type="ECO:0000256" key="2">
    <source>
        <dbReference type="ARBA" id="ARBA00022490"/>
    </source>
</evidence>
<dbReference type="InterPro" id="IPR010963">
    <property type="entry name" value="PHA_synth_I"/>
</dbReference>
<gene>
    <name evidence="8" type="primary">phaC</name>
    <name evidence="8" type="ORF">IHQ68_08290</name>
</gene>
<dbReference type="Proteomes" id="UP001181622">
    <property type="component" value="Unassembled WGS sequence"/>
</dbReference>
<comment type="subcellular location">
    <subcellularLocation>
        <location evidence="1">Cytoplasm</location>
    </subcellularLocation>
</comment>
<dbReference type="Pfam" id="PF00561">
    <property type="entry name" value="Abhydrolase_1"/>
    <property type="match status" value="1"/>
</dbReference>
<evidence type="ECO:0000256" key="5">
    <source>
        <dbReference type="SAM" id="MobiDB-lite"/>
    </source>
</evidence>
<organism evidence="8 9">
    <name type="scientific">Chelatococcus sambhunathii</name>
    <dbReference type="NCBI Taxonomy" id="363953"/>
    <lineage>
        <taxon>Bacteria</taxon>
        <taxon>Pseudomonadati</taxon>
        <taxon>Pseudomonadota</taxon>
        <taxon>Alphaproteobacteria</taxon>
        <taxon>Hyphomicrobiales</taxon>
        <taxon>Chelatococcaceae</taxon>
        <taxon>Chelatococcus</taxon>
    </lineage>
</organism>
<evidence type="ECO:0000256" key="3">
    <source>
        <dbReference type="ARBA" id="ARBA00022679"/>
    </source>
</evidence>
<dbReference type="InterPro" id="IPR051321">
    <property type="entry name" value="PHA/PHB_synthase"/>
</dbReference>
<reference evidence="8" key="1">
    <citation type="submission" date="2020-10" db="EMBL/GenBank/DDBJ databases">
        <authorList>
            <person name="Abbas A."/>
            <person name="Razzaq R."/>
            <person name="Waqas M."/>
            <person name="Abbas N."/>
            <person name="Nielsen T.K."/>
            <person name="Hansen L.H."/>
            <person name="Hussain S."/>
            <person name="Shahid M."/>
        </authorList>
    </citation>
    <scope>NUCLEOTIDE SEQUENCE</scope>
    <source>
        <strain evidence="8">S14</strain>
    </source>
</reference>
<comment type="caution">
    <text evidence="8">The sequence shown here is derived from an EMBL/GenBank/DDBJ whole genome shotgun (WGS) entry which is preliminary data.</text>
</comment>
<evidence type="ECO:0000313" key="9">
    <source>
        <dbReference type="Proteomes" id="UP001181622"/>
    </source>
</evidence>
<dbReference type="InterPro" id="IPR029058">
    <property type="entry name" value="AB_hydrolase_fold"/>
</dbReference>
<dbReference type="SUPFAM" id="SSF53474">
    <property type="entry name" value="alpha/beta-Hydrolases"/>
    <property type="match status" value="1"/>
</dbReference>
<evidence type="ECO:0000313" key="8">
    <source>
        <dbReference type="EMBL" id="MDR4306615.1"/>
    </source>
</evidence>
<evidence type="ECO:0000256" key="1">
    <source>
        <dbReference type="ARBA" id="ARBA00004496"/>
    </source>
</evidence>
<feature type="compositionally biased region" description="Low complexity" evidence="5">
    <location>
        <begin position="108"/>
        <end position="179"/>
    </location>
</feature>
<dbReference type="Gene3D" id="3.40.50.1820">
    <property type="entry name" value="alpha/beta hydrolase"/>
    <property type="match status" value="1"/>
</dbReference>
<keyword evidence="4" id="KW-0012">Acyltransferase</keyword>
<proteinExistence type="predicted"/>